<dbReference type="UniPathway" id="UPA00799"/>
<dbReference type="Gene3D" id="1.10.600.10">
    <property type="entry name" value="Farnesyl Diphosphate Synthase"/>
    <property type="match status" value="1"/>
</dbReference>
<reference evidence="3 4" key="1">
    <citation type="submission" date="2018-10" db="EMBL/GenBank/DDBJ databases">
        <authorList>
            <person name="Li J."/>
        </authorList>
    </citation>
    <scope>NUCLEOTIDE SEQUENCE [LARGE SCALE GENOMIC DNA]</scope>
    <source>
        <strain evidence="3 4">ZD1-4</strain>
    </source>
</reference>
<organism evidence="3 4">
    <name type="scientific">Mycetocola zhadangensis</name>
    <dbReference type="NCBI Taxonomy" id="1164595"/>
    <lineage>
        <taxon>Bacteria</taxon>
        <taxon>Bacillati</taxon>
        <taxon>Actinomycetota</taxon>
        <taxon>Actinomycetes</taxon>
        <taxon>Micrococcales</taxon>
        <taxon>Microbacteriaceae</taxon>
        <taxon>Mycetocola</taxon>
    </lineage>
</organism>
<sequence length="259" mass="27790">MASRLLAPDVRTHIRNIYALVRVADEIVDGVAQEAGLSAEEIARRLDAFEAETDLACATGYSTNLVIHAFALTARRMGIPGDLTRPFFASMRADCTETTHTAESFTAYVYGSAEVIGLMCLRAFLYGHTVTADEEARLVDGARHLGAAFQKVNFLRDLSADFDGLGRNYFPGVELSSFSENDKSRLLADIDTDLAASSAALPGLPASSRRAVALAQLLFGELTERIRSTPASALIQTRVRVPNSVKLRLAAAAAAGKLP</sequence>
<dbReference type="OrthoDB" id="9807580at2"/>
<evidence type="ECO:0000256" key="1">
    <source>
        <dbReference type="ARBA" id="ARBA00004684"/>
    </source>
</evidence>
<keyword evidence="2" id="KW-0808">Transferase</keyword>
<dbReference type="SFLD" id="SFLDS00005">
    <property type="entry name" value="Isoprenoid_Synthase_Type_I"/>
    <property type="match status" value="1"/>
</dbReference>
<gene>
    <name evidence="3" type="ORF">D9V28_04795</name>
</gene>
<dbReference type="GO" id="GO:0016765">
    <property type="term" value="F:transferase activity, transferring alkyl or aryl (other than methyl) groups"/>
    <property type="evidence" value="ECO:0007669"/>
    <property type="project" value="InterPro"/>
</dbReference>
<comment type="pathway">
    <text evidence="1">Carotenoid biosynthesis; phytoene biosynthesis.</text>
</comment>
<dbReference type="PANTHER" id="PTHR31480">
    <property type="entry name" value="BIFUNCTIONAL LYCOPENE CYCLASE/PHYTOENE SYNTHASE"/>
    <property type="match status" value="1"/>
</dbReference>
<dbReference type="InterPro" id="IPR008949">
    <property type="entry name" value="Isoprenoid_synthase_dom_sf"/>
</dbReference>
<keyword evidence="4" id="KW-1185">Reference proteome</keyword>
<dbReference type="Pfam" id="PF00494">
    <property type="entry name" value="SQS_PSY"/>
    <property type="match status" value="1"/>
</dbReference>
<accession>A0A3L7J7L7</accession>
<evidence type="ECO:0000313" key="3">
    <source>
        <dbReference type="EMBL" id="RLQ86540.1"/>
    </source>
</evidence>
<dbReference type="PROSITE" id="PS01045">
    <property type="entry name" value="SQUALEN_PHYTOEN_SYN_2"/>
    <property type="match status" value="1"/>
</dbReference>
<dbReference type="AlphaFoldDB" id="A0A3L7J7L7"/>
<proteinExistence type="predicted"/>
<name>A0A3L7J7L7_9MICO</name>
<dbReference type="Proteomes" id="UP000282460">
    <property type="component" value="Unassembled WGS sequence"/>
</dbReference>
<dbReference type="InterPro" id="IPR002060">
    <property type="entry name" value="Squ/phyt_synthse"/>
</dbReference>
<dbReference type="EMBL" id="RCWJ01000001">
    <property type="protein sequence ID" value="RLQ86540.1"/>
    <property type="molecule type" value="Genomic_DNA"/>
</dbReference>
<comment type="caution">
    <text evidence="3">The sequence shown here is derived from an EMBL/GenBank/DDBJ whole genome shotgun (WGS) entry which is preliminary data.</text>
</comment>
<protein>
    <submittedName>
        <fullName evidence="3">Phytoene/squalene synthase family protein</fullName>
    </submittedName>
</protein>
<dbReference type="SFLD" id="SFLDG01018">
    <property type="entry name" value="Squalene/Phytoene_Synthase_Lik"/>
    <property type="match status" value="1"/>
</dbReference>
<dbReference type="InterPro" id="IPR019845">
    <property type="entry name" value="Squalene/phytoene_synthase_CS"/>
</dbReference>
<evidence type="ECO:0000313" key="4">
    <source>
        <dbReference type="Proteomes" id="UP000282460"/>
    </source>
</evidence>
<evidence type="ECO:0000256" key="2">
    <source>
        <dbReference type="ARBA" id="ARBA00022679"/>
    </source>
</evidence>
<dbReference type="GO" id="GO:0008299">
    <property type="term" value="P:isoprenoid biosynthetic process"/>
    <property type="evidence" value="ECO:0007669"/>
    <property type="project" value="UniProtKB-ARBA"/>
</dbReference>
<dbReference type="SUPFAM" id="SSF48576">
    <property type="entry name" value="Terpenoid synthases"/>
    <property type="match status" value="1"/>
</dbReference>